<organism evidence="1 2">
    <name type="scientific">Rosa chinensis</name>
    <name type="common">China rose</name>
    <dbReference type="NCBI Taxonomy" id="74649"/>
    <lineage>
        <taxon>Eukaryota</taxon>
        <taxon>Viridiplantae</taxon>
        <taxon>Streptophyta</taxon>
        <taxon>Embryophyta</taxon>
        <taxon>Tracheophyta</taxon>
        <taxon>Spermatophyta</taxon>
        <taxon>Magnoliopsida</taxon>
        <taxon>eudicotyledons</taxon>
        <taxon>Gunneridae</taxon>
        <taxon>Pentapetalae</taxon>
        <taxon>rosids</taxon>
        <taxon>fabids</taxon>
        <taxon>Rosales</taxon>
        <taxon>Rosaceae</taxon>
        <taxon>Rosoideae</taxon>
        <taxon>Rosoideae incertae sedis</taxon>
        <taxon>Rosa</taxon>
    </lineage>
</organism>
<accession>A0A2P6Q643</accession>
<name>A0A2P6Q643_ROSCH</name>
<dbReference type="Gramene" id="PRQ29639">
    <property type="protein sequence ID" value="PRQ29639"/>
    <property type="gene ID" value="RchiOBHm_Chr5g0015991"/>
</dbReference>
<dbReference type="AlphaFoldDB" id="A0A2P6Q643"/>
<reference evidence="1 2" key="1">
    <citation type="journal article" date="2018" name="Nat. Genet.">
        <title>The Rosa genome provides new insights in the design of modern roses.</title>
        <authorList>
            <person name="Bendahmane M."/>
        </authorList>
    </citation>
    <scope>NUCLEOTIDE SEQUENCE [LARGE SCALE GENOMIC DNA]</scope>
    <source>
        <strain evidence="2">cv. Old Blush</strain>
    </source>
</reference>
<dbReference type="EMBL" id="PDCK01000043">
    <property type="protein sequence ID" value="PRQ29639.1"/>
    <property type="molecule type" value="Genomic_DNA"/>
</dbReference>
<evidence type="ECO:0000313" key="1">
    <source>
        <dbReference type="EMBL" id="PRQ29639.1"/>
    </source>
</evidence>
<sequence length="115" mass="12958">MACGLAGACWVRPDGWFVPGLEGLHQMTFGFISVDRKEWLMLVRVASDGSQWLACWSRWPDGADRRSVATDGFLRRWIWIQLHVLAGVGWPETSVGVQRWLDGDRGAMVAQRWGG</sequence>
<keyword evidence="2" id="KW-1185">Reference proteome</keyword>
<evidence type="ECO:0000313" key="2">
    <source>
        <dbReference type="Proteomes" id="UP000238479"/>
    </source>
</evidence>
<dbReference type="Proteomes" id="UP000238479">
    <property type="component" value="Chromosome 5"/>
</dbReference>
<protein>
    <submittedName>
        <fullName evidence="1">Uncharacterized protein</fullName>
    </submittedName>
</protein>
<gene>
    <name evidence="1" type="ORF">RchiOBHm_Chr5g0015991</name>
</gene>
<proteinExistence type="predicted"/>
<comment type="caution">
    <text evidence="1">The sequence shown here is derived from an EMBL/GenBank/DDBJ whole genome shotgun (WGS) entry which is preliminary data.</text>
</comment>